<dbReference type="EMBL" id="JBJKBG010000002">
    <property type="protein sequence ID" value="KAL3751108.1"/>
    <property type="molecule type" value="Genomic_DNA"/>
</dbReference>
<keyword evidence="10" id="KW-0739">Sodium transport</keyword>
<dbReference type="GO" id="GO:0016020">
    <property type="term" value="C:membrane"/>
    <property type="evidence" value="ECO:0007669"/>
    <property type="project" value="UniProtKB-SubCell"/>
</dbReference>
<keyword evidence="16" id="KW-1185">Reference proteome</keyword>
<dbReference type="InterPro" id="IPR018422">
    <property type="entry name" value="Cation/H_exchanger_CPA1"/>
</dbReference>
<dbReference type="Gene3D" id="6.10.140.1330">
    <property type="match status" value="1"/>
</dbReference>
<evidence type="ECO:0000259" key="14">
    <source>
        <dbReference type="Pfam" id="PF00999"/>
    </source>
</evidence>
<feature type="transmembrane region" description="Helical" evidence="13">
    <location>
        <begin position="233"/>
        <end position="249"/>
    </location>
</feature>
<feature type="transmembrane region" description="Helical" evidence="13">
    <location>
        <begin position="34"/>
        <end position="67"/>
    </location>
</feature>
<feature type="transmembrane region" description="Helical" evidence="13">
    <location>
        <begin position="293"/>
        <end position="312"/>
    </location>
</feature>
<dbReference type="GO" id="GO:0006813">
    <property type="term" value="P:potassium ion transport"/>
    <property type="evidence" value="ECO:0007669"/>
    <property type="project" value="UniProtKB-KW"/>
</dbReference>
<keyword evidence="5" id="KW-0630">Potassium</keyword>
<evidence type="ECO:0000256" key="4">
    <source>
        <dbReference type="ARBA" id="ARBA00022692"/>
    </source>
</evidence>
<feature type="transmembrane region" description="Helical" evidence="13">
    <location>
        <begin position="73"/>
        <end position="90"/>
    </location>
</feature>
<dbReference type="AlphaFoldDB" id="A0ABD3LI05"/>
<feature type="transmembrane region" description="Helical" evidence="13">
    <location>
        <begin position="361"/>
        <end position="379"/>
    </location>
</feature>
<feature type="transmembrane region" description="Helical" evidence="13">
    <location>
        <begin position="102"/>
        <end position="121"/>
    </location>
</feature>
<evidence type="ECO:0000256" key="3">
    <source>
        <dbReference type="ARBA" id="ARBA00022538"/>
    </source>
</evidence>
<evidence type="ECO:0000256" key="13">
    <source>
        <dbReference type="SAM" id="Phobius"/>
    </source>
</evidence>
<dbReference type="PANTHER" id="PTHR10110:SF174">
    <property type="entry name" value="SODIUM_HYDROGEN EXCHANGER 8-LIKE"/>
    <property type="match status" value="1"/>
</dbReference>
<comment type="catalytic activity">
    <reaction evidence="11">
        <text>Na(+)(in) + H(+)(out) = Na(+)(out) + H(+)(in)</text>
        <dbReference type="Rhea" id="RHEA:29419"/>
        <dbReference type="ChEBI" id="CHEBI:15378"/>
        <dbReference type="ChEBI" id="CHEBI:29101"/>
    </reaction>
</comment>
<keyword evidence="9 13" id="KW-0472">Membrane</keyword>
<proteinExistence type="predicted"/>
<dbReference type="GO" id="GO:0006814">
    <property type="term" value="P:sodium ion transport"/>
    <property type="evidence" value="ECO:0007669"/>
    <property type="project" value="UniProtKB-KW"/>
</dbReference>
<evidence type="ECO:0000256" key="7">
    <source>
        <dbReference type="ARBA" id="ARBA00023053"/>
    </source>
</evidence>
<feature type="domain" description="Cation/H+ exchanger transmembrane" evidence="14">
    <location>
        <begin position="21"/>
        <end position="422"/>
    </location>
</feature>
<keyword evidence="6 13" id="KW-1133">Transmembrane helix</keyword>
<name>A0ABD3LI05_EUCGL</name>
<reference evidence="15 16" key="1">
    <citation type="submission" date="2024-11" db="EMBL/GenBank/DDBJ databases">
        <title>Chromosome-level genome assembly of Eucalyptus globulus Labill. provides insights into its genome evolution.</title>
        <authorList>
            <person name="Li X."/>
        </authorList>
    </citation>
    <scope>NUCLEOTIDE SEQUENCE [LARGE SCALE GENOMIC DNA]</scope>
    <source>
        <strain evidence="15">CL2024</strain>
        <tissue evidence="15">Fresh tender leaves</tissue>
    </source>
</reference>
<sequence length="950" mass="104961">MAKPAPTDAVLFAGLSCVAGVACRHLLRGTRVPYTVALLLLGLAVGSLEFGTSLPLGALGSAIRLWADIDPDLLLAVFLPPLLFEGSFSMDSHQIKKCMVQMLFLAGPGVIISTFCIGYALKLTFPYEWSWQTSLLLGAVLSATDPVAVVASLKELGTSRKLSTIIEGESMMNDGASVVLYQLFYKMVLGWHLKWGDIFKFLTEATVGALGLGIAFGIVSVYLLGFMHHDPEINLALTLSVSYICYFTAQEVADSSGILTVVTLGMVFAAVGRTTFKGNCQQSLHNFWEGTAYIANTLIFILSGVIMAKGFFCSDNIAKAGSSWGYLFLLYVFTQVARALVVVILYPLLQYFGYGLSWKEAVMVFWSGLRGAVALSMALSIKDASSATPYISSETGNLFLFLTAGTVFLTLVVNGSTAQFLLSLFGMDELSEMEKLTLDHTKYKMMDVTLEACENLQNDDLGPFDWCAVKSYMMSLNKMDLEGVHPHSVSTRSSNLAKINLQATRVCFLRAAQAAYKRMLDDGWVTQITAYLLMGSVDNAMDLVSREPLCDWKGLKVHIDFRNDYRCFGIRIFPQKMVNYLTLKKLKFACIACSAFLRAHKIARRKIHEYMGESNIIANVISESEAEEKEARKLLEDILLAFPEVLQIVRTSQVTYSLLNDLEDYIQNLGKDGVLEDKLSLHLHELVQSDYKKLLRSPPRIKVPTARDVIRQHPCLGILPYEVRQALENSVKEIVKPQGMVLSEKGCLPRSLFLIANGLVKSEVRCPNSPHGLCATFPEGCIMGLYELLSGKNYFCDLTSDTVVLCYVIEVKVLLPLVRSIPEVKNILWQECIVVLAKLLLPQEFEKTSIPDLRTFLLERSSMITYIAGEAVEIWNESVGFLLEGFLRTPDLPSVAVESPAVLLPSQESPNSSTPEAPGSIVPGFPHYGSRYQVEEIATIAHVDLSGWCF</sequence>
<keyword evidence="3" id="KW-0633">Potassium transport</keyword>
<keyword evidence="2" id="KW-0813">Transport</keyword>
<evidence type="ECO:0000256" key="12">
    <source>
        <dbReference type="ARBA" id="ARBA00047912"/>
    </source>
</evidence>
<dbReference type="InterPro" id="IPR018490">
    <property type="entry name" value="cNMP-bd_dom_sf"/>
</dbReference>
<comment type="catalytic activity">
    <reaction evidence="12">
        <text>K(+)(in) + H(+)(out) = K(+)(out) + H(+)(in)</text>
        <dbReference type="Rhea" id="RHEA:29467"/>
        <dbReference type="ChEBI" id="CHEBI:15378"/>
        <dbReference type="ChEBI" id="CHEBI:29103"/>
    </reaction>
</comment>
<dbReference type="InterPro" id="IPR006153">
    <property type="entry name" value="Cation/H_exchanger_TM"/>
</dbReference>
<comment type="subcellular location">
    <subcellularLocation>
        <location evidence="1">Membrane</location>
        <topology evidence="1">Multi-pass membrane protein</topology>
    </subcellularLocation>
</comment>
<dbReference type="PROSITE" id="PS51257">
    <property type="entry name" value="PROKAR_LIPOPROTEIN"/>
    <property type="match status" value="1"/>
</dbReference>
<evidence type="ECO:0000256" key="1">
    <source>
        <dbReference type="ARBA" id="ARBA00004141"/>
    </source>
</evidence>
<evidence type="ECO:0000313" key="15">
    <source>
        <dbReference type="EMBL" id="KAL3751108.1"/>
    </source>
</evidence>
<dbReference type="Gene3D" id="2.60.120.10">
    <property type="entry name" value="Jelly Rolls"/>
    <property type="match status" value="1"/>
</dbReference>
<evidence type="ECO:0000256" key="10">
    <source>
        <dbReference type="ARBA" id="ARBA00023201"/>
    </source>
</evidence>
<dbReference type="InterPro" id="IPR014710">
    <property type="entry name" value="RmlC-like_jellyroll"/>
</dbReference>
<feature type="transmembrane region" description="Helical" evidence="13">
    <location>
        <begin position="255"/>
        <end position="272"/>
    </location>
</feature>
<keyword evidence="7" id="KW-0915">Sodium</keyword>
<protein>
    <recommendedName>
        <fullName evidence="14">Cation/H+ exchanger transmembrane domain-containing protein</fullName>
    </recommendedName>
</protein>
<keyword evidence="4 13" id="KW-0812">Transmembrane</keyword>
<dbReference type="Pfam" id="PF00999">
    <property type="entry name" value="Na_H_Exchanger"/>
    <property type="match status" value="1"/>
</dbReference>
<dbReference type="Proteomes" id="UP001634007">
    <property type="component" value="Unassembled WGS sequence"/>
</dbReference>
<feature type="transmembrane region" description="Helical" evidence="13">
    <location>
        <begin position="133"/>
        <end position="153"/>
    </location>
</feature>
<organism evidence="15 16">
    <name type="scientific">Eucalyptus globulus</name>
    <name type="common">Tasmanian blue gum</name>
    <dbReference type="NCBI Taxonomy" id="34317"/>
    <lineage>
        <taxon>Eukaryota</taxon>
        <taxon>Viridiplantae</taxon>
        <taxon>Streptophyta</taxon>
        <taxon>Embryophyta</taxon>
        <taxon>Tracheophyta</taxon>
        <taxon>Spermatophyta</taxon>
        <taxon>Magnoliopsida</taxon>
        <taxon>eudicotyledons</taxon>
        <taxon>Gunneridae</taxon>
        <taxon>Pentapetalae</taxon>
        <taxon>rosids</taxon>
        <taxon>malvids</taxon>
        <taxon>Myrtales</taxon>
        <taxon>Myrtaceae</taxon>
        <taxon>Myrtoideae</taxon>
        <taxon>Eucalypteae</taxon>
        <taxon>Eucalyptus</taxon>
    </lineage>
</organism>
<evidence type="ECO:0000256" key="6">
    <source>
        <dbReference type="ARBA" id="ARBA00022989"/>
    </source>
</evidence>
<evidence type="ECO:0000256" key="5">
    <source>
        <dbReference type="ARBA" id="ARBA00022958"/>
    </source>
</evidence>
<feature type="transmembrane region" description="Helical" evidence="13">
    <location>
        <begin position="399"/>
        <end position="425"/>
    </location>
</feature>
<evidence type="ECO:0000256" key="2">
    <source>
        <dbReference type="ARBA" id="ARBA00022448"/>
    </source>
</evidence>
<evidence type="ECO:0000313" key="16">
    <source>
        <dbReference type="Proteomes" id="UP001634007"/>
    </source>
</evidence>
<keyword evidence="8" id="KW-0406">Ion transport</keyword>
<evidence type="ECO:0000256" key="11">
    <source>
        <dbReference type="ARBA" id="ARBA00047524"/>
    </source>
</evidence>
<gene>
    <name evidence="15" type="ORF">ACJRO7_011993</name>
</gene>
<feature type="transmembrane region" description="Helical" evidence="13">
    <location>
        <begin position="324"/>
        <end position="349"/>
    </location>
</feature>
<comment type="caution">
    <text evidence="15">The sequence shown here is derived from an EMBL/GenBank/DDBJ whole genome shotgun (WGS) entry which is preliminary data.</text>
</comment>
<feature type="transmembrane region" description="Helical" evidence="13">
    <location>
        <begin position="205"/>
        <end position="226"/>
    </location>
</feature>
<feature type="transmembrane region" description="Helical" evidence="13">
    <location>
        <begin position="6"/>
        <end position="27"/>
    </location>
</feature>
<evidence type="ECO:0000256" key="9">
    <source>
        <dbReference type="ARBA" id="ARBA00023136"/>
    </source>
</evidence>
<accession>A0ABD3LI05</accession>
<dbReference type="PANTHER" id="PTHR10110">
    <property type="entry name" value="SODIUM/HYDROGEN EXCHANGER"/>
    <property type="match status" value="1"/>
</dbReference>
<evidence type="ECO:0000256" key="8">
    <source>
        <dbReference type="ARBA" id="ARBA00023065"/>
    </source>
</evidence>
<dbReference type="SUPFAM" id="SSF51206">
    <property type="entry name" value="cAMP-binding domain-like"/>
    <property type="match status" value="1"/>
</dbReference>